<dbReference type="AlphaFoldDB" id="A0A512C265"/>
<gene>
    <name evidence="2" type="ORF">MAE02_59970</name>
</gene>
<dbReference type="OrthoDB" id="8242967at2"/>
<reference evidence="2 3" key="1">
    <citation type="submission" date="2019-07" db="EMBL/GenBank/DDBJ databases">
        <title>Whole genome shotgun sequence of Microvirga aerophila NBRC 106136.</title>
        <authorList>
            <person name="Hosoyama A."/>
            <person name="Uohara A."/>
            <person name="Ohji S."/>
            <person name="Ichikawa N."/>
        </authorList>
    </citation>
    <scope>NUCLEOTIDE SEQUENCE [LARGE SCALE GENOMIC DNA]</scope>
    <source>
        <strain evidence="2 3">NBRC 106136</strain>
    </source>
</reference>
<feature type="domain" description="DUF6894" evidence="1">
    <location>
        <begin position="5"/>
        <end position="72"/>
    </location>
</feature>
<dbReference type="Proteomes" id="UP000321085">
    <property type="component" value="Unassembled WGS sequence"/>
</dbReference>
<accession>A0A512C265</accession>
<evidence type="ECO:0000313" key="3">
    <source>
        <dbReference type="Proteomes" id="UP000321085"/>
    </source>
</evidence>
<evidence type="ECO:0000259" key="1">
    <source>
        <dbReference type="Pfam" id="PF21834"/>
    </source>
</evidence>
<sequence>MAVARYYFDIQDRAQVVRDDEGSEFDSLDAAVSGAARSAAEIGTSWLARGDFSDVVIEVRDEHGWRVCTVTASMKINWHTPQP</sequence>
<name>A0A512C265_9HYPH</name>
<protein>
    <recommendedName>
        <fullName evidence="1">DUF6894 domain-containing protein</fullName>
    </recommendedName>
</protein>
<keyword evidence="3" id="KW-1185">Reference proteome</keyword>
<dbReference type="EMBL" id="BJYU01000178">
    <property type="protein sequence ID" value="GEO18301.1"/>
    <property type="molecule type" value="Genomic_DNA"/>
</dbReference>
<dbReference type="Pfam" id="PF21834">
    <property type="entry name" value="DUF6894"/>
    <property type="match status" value="1"/>
</dbReference>
<evidence type="ECO:0000313" key="2">
    <source>
        <dbReference type="EMBL" id="GEO18301.1"/>
    </source>
</evidence>
<dbReference type="InterPro" id="IPR054189">
    <property type="entry name" value="DUF6894"/>
</dbReference>
<organism evidence="2 3">
    <name type="scientific">Microvirga aerophila</name>
    <dbReference type="NCBI Taxonomy" id="670291"/>
    <lineage>
        <taxon>Bacteria</taxon>
        <taxon>Pseudomonadati</taxon>
        <taxon>Pseudomonadota</taxon>
        <taxon>Alphaproteobacteria</taxon>
        <taxon>Hyphomicrobiales</taxon>
        <taxon>Methylobacteriaceae</taxon>
        <taxon>Microvirga</taxon>
    </lineage>
</organism>
<proteinExistence type="predicted"/>
<comment type="caution">
    <text evidence="2">The sequence shown here is derived from an EMBL/GenBank/DDBJ whole genome shotgun (WGS) entry which is preliminary data.</text>
</comment>